<dbReference type="Proteomes" id="UP000003688">
    <property type="component" value="Unassembled WGS sequence"/>
</dbReference>
<reference evidence="1 2" key="1">
    <citation type="journal article" date="2011" name="J. Bacteriol.">
        <title>Genome sequence of 'Pedosphaera parvula' Ellin514, an aerobic Verrucomicrobial isolate from pasture soil.</title>
        <authorList>
            <person name="Kant R."/>
            <person name="van Passel M.W."/>
            <person name="Sangwan P."/>
            <person name="Palva A."/>
            <person name="Lucas S."/>
            <person name="Copeland A."/>
            <person name="Lapidus A."/>
            <person name="Glavina Del Rio T."/>
            <person name="Dalin E."/>
            <person name="Tice H."/>
            <person name="Bruce D."/>
            <person name="Goodwin L."/>
            <person name="Pitluck S."/>
            <person name="Chertkov O."/>
            <person name="Larimer F.W."/>
            <person name="Land M.L."/>
            <person name="Hauser L."/>
            <person name="Brettin T.S."/>
            <person name="Detter J.C."/>
            <person name="Han S."/>
            <person name="de Vos W.M."/>
            <person name="Janssen P.H."/>
            <person name="Smidt H."/>
        </authorList>
    </citation>
    <scope>NUCLEOTIDE SEQUENCE [LARGE SCALE GENOMIC DNA]</scope>
    <source>
        <strain evidence="1 2">Ellin514</strain>
    </source>
</reference>
<name>B9XLS2_PEDPL</name>
<accession>B9XLS2</accession>
<evidence type="ECO:0000313" key="1">
    <source>
        <dbReference type="EMBL" id="EEF59179.1"/>
    </source>
</evidence>
<sequence length="214" mass="24058">MPEIKTLRRLTKSLAMLDAIICPEWEFRYYSYKQNWGTDEEMASMRDGSGDEWFILFALHGAALKGFAHESALAADKSFPSQIQKSVPAEFTSFLHQAAFSMQKATFCLWRKNEEAIWNIVMPNEGIDWLESDGSGEMLSILDGNPETYQTWAESYYEQAVSLVAVKAIYDHQTLTSDLVALLNPEIALSDIKADVGEIGYPDSDKSIKQSGVH</sequence>
<dbReference type="STRING" id="320771.Cflav_PD2384"/>
<keyword evidence="2" id="KW-1185">Reference proteome</keyword>
<gene>
    <name evidence="1" type="ORF">Cflav_PD2384</name>
</gene>
<organism evidence="1 2">
    <name type="scientific">Pedosphaera parvula (strain Ellin514)</name>
    <dbReference type="NCBI Taxonomy" id="320771"/>
    <lineage>
        <taxon>Bacteria</taxon>
        <taxon>Pseudomonadati</taxon>
        <taxon>Verrucomicrobiota</taxon>
        <taxon>Pedosphaerae</taxon>
        <taxon>Pedosphaerales</taxon>
        <taxon>Pedosphaeraceae</taxon>
        <taxon>Pedosphaera</taxon>
    </lineage>
</organism>
<comment type="caution">
    <text evidence="1">The sequence shown here is derived from an EMBL/GenBank/DDBJ whole genome shotgun (WGS) entry which is preliminary data.</text>
</comment>
<dbReference type="AlphaFoldDB" id="B9XLS2"/>
<dbReference type="EMBL" id="ABOX02000031">
    <property type="protein sequence ID" value="EEF59179.1"/>
    <property type="molecule type" value="Genomic_DNA"/>
</dbReference>
<proteinExistence type="predicted"/>
<protein>
    <submittedName>
        <fullName evidence="1">Uncharacterized protein</fullName>
    </submittedName>
</protein>
<evidence type="ECO:0000313" key="2">
    <source>
        <dbReference type="Proteomes" id="UP000003688"/>
    </source>
</evidence>